<protein>
    <submittedName>
        <fullName evidence="1">Uncharacterized protein</fullName>
    </submittedName>
</protein>
<dbReference type="AlphaFoldDB" id="A0A919N7N9"/>
<proteinExistence type="predicted"/>
<sequence length="60" mass="6468">MPVPVRSLFGVPVSSTRRSSSSYCVSTAMGPFYQAFSLPPMATIRRANRFAIACTVPVAE</sequence>
<keyword evidence="2" id="KW-1185">Reference proteome</keyword>
<accession>A0A919N7N9</accession>
<dbReference type="EMBL" id="BOMW01000032">
    <property type="protein sequence ID" value="GIF05921.1"/>
    <property type="molecule type" value="Genomic_DNA"/>
</dbReference>
<comment type="caution">
    <text evidence="1">The sequence shown here is derived from an EMBL/GenBank/DDBJ whole genome shotgun (WGS) entry which is preliminary data.</text>
</comment>
<gene>
    <name evidence="1" type="ORF">Asi03nite_34590</name>
</gene>
<evidence type="ECO:0000313" key="2">
    <source>
        <dbReference type="Proteomes" id="UP000629619"/>
    </source>
</evidence>
<name>A0A919N7N9_9ACTN</name>
<evidence type="ECO:0000313" key="1">
    <source>
        <dbReference type="EMBL" id="GIF05921.1"/>
    </source>
</evidence>
<dbReference type="Proteomes" id="UP000629619">
    <property type="component" value="Unassembled WGS sequence"/>
</dbReference>
<reference evidence="1" key="1">
    <citation type="submission" date="2021-01" db="EMBL/GenBank/DDBJ databases">
        <title>Whole genome shotgun sequence of Actinoplanes siamensis NBRC 109076.</title>
        <authorList>
            <person name="Komaki H."/>
            <person name="Tamura T."/>
        </authorList>
    </citation>
    <scope>NUCLEOTIDE SEQUENCE</scope>
    <source>
        <strain evidence="1">NBRC 109076</strain>
    </source>
</reference>
<organism evidence="1 2">
    <name type="scientific">Actinoplanes siamensis</name>
    <dbReference type="NCBI Taxonomy" id="1223317"/>
    <lineage>
        <taxon>Bacteria</taxon>
        <taxon>Bacillati</taxon>
        <taxon>Actinomycetota</taxon>
        <taxon>Actinomycetes</taxon>
        <taxon>Micromonosporales</taxon>
        <taxon>Micromonosporaceae</taxon>
        <taxon>Actinoplanes</taxon>
    </lineage>
</organism>